<comment type="caution">
    <text evidence="4">The sequence shown here is derived from an EMBL/GenBank/DDBJ whole genome shotgun (WGS) entry which is preliminary data.</text>
</comment>
<comment type="cofactor">
    <cofactor evidence="1">
        <name>a divalent metal cation</name>
        <dbReference type="ChEBI" id="CHEBI:60240"/>
    </cofactor>
</comment>
<reference evidence="5" key="1">
    <citation type="submission" date="2017-03" db="EMBL/GenBank/DDBJ databases">
        <title>Phytopthora megakarya and P. palmivora, two closely related causual agents of cacao black pod achieved similar genome size and gene model numbers by different mechanisms.</title>
        <authorList>
            <person name="Ali S."/>
            <person name="Shao J."/>
            <person name="Larry D.J."/>
            <person name="Kronmiller B."/>
            <person name="Shen D."/>
            <person name="Strem M.D."/>
            <person name="Melnick R.L."/>
            <person name="Guiltinan M.J."/>
            <person name="Tyler B.M."/>
            <person name="Meinhardt L.W."/>
            <person name="Bailey B.A."/>
        </authorList>
    </citation>
    <scope>NUCLEOTIDE SEQUENCE [LARGE SCALE GENOMIC DNA]</scope>
    <source>
        <strain evidence="5">zdho120</strain>
    </source>
</reference>
<dbReference type="Pfam" id="PF13359">
    <property type="entry name" value="DDE_Tnp_4"/>
    <property type="match status" value="1"/>
</dbReference>
<feature type="domain" description="DDE Tnp4" evidence="3">
    <location>
        <begin position="185"/>
        <end position="328"/>
    </location>
</feature>
<dbReference type="InterPro" id="IPR027806">
    <property type="entry name" value="HARBI1_dom"/>
</dbReference>
<feature type="non-terminal residue" evidence="4">
    <location>
        <position position="1"/>
    </location>
</feature>
<evidence type="ECO:0000313" key="4">
    <source>
        <dbReference type="EMBL" id="OWY97655.1"/>
    </source>
</evidence>
<dbReference type="GO" id="GO:0046872">
    <property type="term" value="F:metal ion binding"/>
    <property type="evidence" value="ECO:0007669"/>
    <property type="project" value="UniProtKB-KW"/>
</dbReference>
<gene>
    <name evidence="4" type="ORF">PHMEG_00031767</name>
</gene>
<evidence type="ECO:0000259" key="3">
    <source>
        <dbReference type="Pfam" id="PF13359"/>
    </source>
</evidence>
<keyword evidence="2" id="KW-0479">Metal-binding</keyword>
<name>A0A225UW38_9STRA</name>
<dbReference type="OrthoDB" id="115224at2759"/>
<keyword evidence="5" id="KW-1185">Reference proteome</keyword>
<dbReference type="PANTHER" id="PTHR48471:SF1">
    <property type="entry name" value="DDE TNP4 DOMAIN-CONTAINING PROTEIN"/>
    <property type="match status" value="1"/>
</dbReference>
<proteinExistence type="predicted"/>
<protein>
    <recommendedName>
        <fullName evidence="3">DDE Tnp4 domain-containing protein</fullName>
    </recommendedName>
</protein>
<dbReference type="AlphaFoldDB" id="A0A225UW38"/>
<dbReference type="PANTHER" id="PTHR48471">
    <property type="entry name" value="DDE TNP4 DOMAIN-CONTAINING PROTEIN"/>
    <property type="match status" value="1"/>
</dbReference>
<accession>A0A225UW38</accession>
<organism evidence="4 5">
    <name type="scientific">Phytophthora megakarya</name>
    <dbReference type="NCBI Taxonomy" id="4795"/>
    <lineage>
        <taxon>Eukaryota</taxon>
        <taxon>Sar</taxon>
        <taxon>Stramenopiles</taxon>
        <taxon>Oomycota</taxon>
        <taxon>Peronosporomycetes</taxon>
        <taxon>Peronosporales</taxon>
        <taxon>Peronosporaceae</taxon>
        <taxon>Phytophthora</taxon>
    </lineage>
</organism>
<evidence type="ECO:0000313" key="5">
    <source>
        <dbReference type="Proteomes" id="UP000198211"/>
    </source>
</evidence>
<evidence type="ECO:0000256" key="2">
    <source>
        <dbReference type="ARBA" id="ARBA00022723"/>
    </source>
</evidence>
<evidence type="ECO:0000256" key="1">
    <source>
        <dbReference type="ARBA" id="ARBA00001968"/>
    </source>
</evidence>
<sequence length="353" mass="40328">MLVEEEWHVAMRTRHYLISQCLDLPFEFAWMALYNQGHDTNVLNITSLTRLTLHLYTYRPAFINFLADLRVLQHTQTINKRTPAKTTLPTPGAGAHFVLNVGSLENSTMCMLFGPPPSTLSRTLRKAEKALTQALDGYKPARISWPSPSRQTKLAKLVEAQEPLLKHTFGFIDGKMFRQLFGYMHIQQPLNADLQNAMYNEWLHSVFVTGPICFASDGCIIWCNHKCPGSWNDSAILFEFRLELTDRRFCPDERMNVVSVSAFPCSTAMTGRILTPLKNADLGRILSSLQSSARMLHTAITSVRQDHEWGMGSIQKVFIRLNLLLPYDPELRGLRLNNLFWLANYRVRVIEIS</sequence>
<dbReference type="Proteomes" id="UP000198211">
    <property type="component" value="Unassembled WGS sequence"/>
</dbReference>
<dbReference type="EMBL" id="NBNE01010210">
    <property type="protein sequence ID" value="OWY97655.1"/>
    <property type="molecule type" value="Genomic_DNA"/>
</dbReference>